<sequence length="125" mass="14041">MTKVHQRPNMATPSEASSFVDEFDRLEQGREERLRVLDAEFKAKKRAIQKDVDDDQKTILEDAKNQGVNKGVTRMLPPRRSPPAASRLNWTLGMRTGKASSRPSFPRPQTASGLSSPLIQPRISK</sequence>
<organism evidence="2 3">
    <name type="scientific">Mesorhizobium neociceri</name>
    <dbReference type="NCBI Taxonomy" id="1307853"/>
    <lineage>
        <taxon>Bacteria</taxon>
        <taxon>Pseudomonadati</taxon>
        <taxon>Pseudomonadota</taxon>
        <taxon>Alphaproteobacteria</taxon>
        <taxon>Hyphomicrobiales</taxon>
        <taxon>Phyllobacteriaceae</taxon>
        <taxon>Mesorhizobium</taxon>
    </lineage>
</organism>
<protein>
    <submittedName>
        <fullName evidence="2">Uncharacterized protein</fullName>
    </submittedName>
</protein>
<dbReference type="EMBL" id="JACDTY010000007">
    <property type="protein sequence ID" value="MBA1141743.1"/>
    <property type="molecule type" value="Genomic_DNA"/>
</dbReference>
<feature type="region of interest" description="Disordered" evidence="1">
    <location>
        <begin position="1"/>
        <end position="23"/>
    </location>
</feature>
<proteinExistence type="predicted"/>
<name>A0A838B6H1_9HYPH</name>
<dbReference type="Proteomes" id="UP000558284">
    <property type="component" value="Unassembled WGS sequence"/>
</dbReference>
<gene>
    <name evidence="2" type="ORF">H0241_15955</name>
</gene>
<feature type="compositionally biased region" description="Polar residues" evidence="1">
    <location>
        <begin position="98"/>
        <end position="118"/>
    </location>
</feature>
<evidence type="ECO:0000256" key="1">
    <source>
        <dbReference type="SAM" id="MobiDB-lite"/>
    </source>
</evidence>
<evidence type="ECO:0000313" key="3">
    <source>
        <dbReference type="Proteomes" id="UP000558284"/>
    </source>
</evidence>
<feature type="region of interest" description="Disordered" evidence="1">
    <location>
        <begin position="69"/>
        <end position="125"/>
    </location>
</feature>
<keyword evidence="3" id="KW-1185">Reference proteome</keyword>
<evidence type="ECO:0000313" key="2">
    <source>
        <dbReference type="EMBL" id="MBA1141743.1"/>
    </source>
</evidence>
<accession>A0A838B6H1</accession>
<reference evidence="2 3" key="1">
    <citation type="submission" date="2020-07" db="EMBL/GenBank/DDBJ databases">
        <title>Definition of the novel symbiovar canariense within Mesorhizobium novociceri, a new species of genus Mesorhizobium nodulating Cicer canariense in the Caldera de Taburiente National Park (La Palma, Canary Islands).</title>
        <authorList>
            <person name="Leon-Barrios M."/>
            <person name="Perez-Yepez J."/>
            <person name="Flores-Felix J.D."/>
            <person name="Ramirez-Baena M.H."/>
            <person name="Pulido-Suarez L."/>
            <person name="Igual J.M."/>
            <person name="Velazquez E."/>
            <person name="Peix A."/>
        </authorList>
    </citation>
    <scope>NUCLEOTIDE SEQUENCE [LARGE SCALE GENOMIC DNA]</scope>
    <source>
        <strain evidence="2 3">CCANP35</strain>
    </source>
</reference>
<dbReference type="RefSeq" id="WP_181058623.1">
    <property type="nucleotide sequence ID" value="NZ_JACDTY010000007.1"/>
</dbReference>
<dbReference type="AlphaFoldDB" id="A0A838B6H1"/>
<comment type="caution">
    <text evidence="2">The sequence shown here is derived from an EMBL/GenBank/DDBJ whole genome shotgun (WGS) entry which is preliminary data.</text>
</comment>